<feature type="compositionally biased region" description="Basic and acidic residues" evidence="1">
    <location>
        <begin position="119"/>
        <end position="130"/>
    </location>
</feature>
<evidence type="ECO:0000313" key="3">
    <source>
        <dbReference type="Proteomes" id="UP001055439"/>
    </source>
</evidence>
<organism evidence="2 3">
    <name type="scientific">Musa troglodytarum</name>
    <name type="common">fe'i banana</name>
    <dbReference type="NCBI Taxonomy" id="320322"/>
    <lineage>
        <taxon>Eukaryota</taxon>
        <taxon>Viridiplantae</taxon>
        <taxon>Streptophyta</taxon>
        <taxon>Embryophyta</taxon>
        <taxon>Tracheophyta</taxon>
        <taxon>Spermatophyta</taxon>
        <taxon>Magnoliopsida</taxon>
        <taxon>Liliopsida</taxon>
        <taxon>Zingiberales</taxon>
        <taxon>Musaceae</taxon>
        <taxon>Musa</taxon>
    </lineage>
</organism>
<proteinExistence type="predicted"/>
<dbReference type="AlphaFoldDB" id="A0A9E7EF98"/>
<accession>A0A9E7EF98</accession>
<keyword evidence="3" id="KW-1185">Reference proteome</keyword>
<protein>
    <submittedName>
        <fullName evidence="2">Uncharacterized protein</fullName>
    </submittedName>
</protein>
<dbReference type="EMBL" id="CP097502">
    <property type="protein sequence ID" value="URD76300.1"/>
    <property type="molecule type" value="Genomic_DNA"/>
</dbReference>
<feature type="region of interest" description="Disordered" evidence="1">
    <location>
        <begin position="84"/>
        <end position="130"/>
    </location>
</feature>
<feature type="region of interest" description="Disordered" evidence="1">
    <location>
        <begin position="306"/>
        <end position="336"/>
    </location>
</feature>
<dbReference type="Proteomes" id="UP001055439">
    <property type="component" value="Chromosome 1"/>
</dbReference>
<evidence type="ECO:0000256" key="1">
    <source>
        <dbReference type="SAM" id="MobiDB-lite"/>
    </source>
</evidence>
<evidence type="ECO:0000313" key="2">
    <source>
        <dbReference type="EMBL" id="URD76300.1"/>
    </source>
</evidence>
<name>A0A9E7EF98_9LILI</name>
<reference evidence="2" key="1">
    <citation type="submission" date="2022-05" db="EMBL/GenBank/DDBJ databases">
        <title>The Musa troglodytarum L. genome provides insights into the mechanism of non-climacteric behaviour and enrichment of carotenoids.</title>
        <authorList>
            <person name="Wang J."/>
        </authorList>
    </citation>
    <scope>NUCLEOTIDE SEQUENCE</scope>
    <source>
        <tissue evidence="2">Leaf</tissue>
    </source>
</reference>
<sequence length="336" mass="36843">MDNEESRVGAAAWWQATKAQSVQIAPFTGGDIGVIDTSVMTVALLRRCSAATARPKAIRSTTKMSMRTSLDARRIDARLQEAEAEMLAQSDSGRSAVAESSHRRKKSSNLKQGESAMNGDHEERREEVVFRSRGRGGGWCGGCVGGGGLEGRNSVGSSTETPRMLRLNAKQLRSTPLAEEEDAWKTDNGRLAEMRDCRRRTGKDVVAANDSERNRRRRVFGGSWTDALQPSKWANSSTGVTTSDRRAYEVGQRSPLGALHQGNLQCGRDQRAIAVLCRMGDGFRDIRGERYVGLKSADQISIYGGKIEKGGVGSDERKLDKTDKSDSGEERQWRDS</sequence>
<gene>
    <name evidence="2" type="ORF">MUK42_30760</name>
</gene>